<dbReference type="Proteomes" id="UP001652661">
    <property type="component" value="Chromosome 3R"/>
</dbReference>
<protein>
    <submittedName>
        <fullName evidence="5">Chymotrypsin-2-like</fullName>
    </submittedName>
</protein>
<dbReference type="InterPro" id="IPR043504">
    <property type="entry name" value="Peptidase_S1_PA_chymotrypsin"/>
</dbReference>
<evidence type="ECO:0000256" key="2">
    <source>
        <dbReference type="ARBA" id="ARBA00024195"/>
    </source>
</evidence>
<dbReference type="RefSeq" id="XP_070142932.1">
    <property type="nucleotide sequence ID" value="XM_070286831.1"/>
</dbReference>
<dbReference type="Pfam" id="PF00089">
    <property type="entry name" value="Trypsin"/>
    <property type="match status" value="1"/>
</dbReference>
<dbReference type="SMART" id="SM00020">
    <property type="entry name" value="Tryp_SPc"/>
    <property type="match status" value="1"/>
</dbReference>
<comment type="similarity">
    <text evidence="2">Belongs to the peptidase S1 family. CLIP subfamily.</text>
</comment>
<dbReference type="SUPFAM" id="SSF50494">
    <property type="entry name" value="Trypsin-like serine proteases"/>
    <property type="match status" value="1"/>
</dbReference>
<feature type="domain" description="Peptidase S1" evidence="3">
    <location>
        <begin position="22"/>
        <end position="274"/>
    </location>
</feature>
<sequence>MPASHCLFLVVAFVVLAIITKVIFGTVTCGRLAETQLYNNKPFTEQDEHSWLGRIIYRYVNGSSTYRCAAVLLDSRNVLAPALCLKGKAIQEHTPHAVTFETPECLSVGSVPRAFEIERIFVPPEYNETAYQNDLAVIRLAEEVPFSKTVQPICLPQSAENSRALAGMNLELIGHELGNYRPDSLRVKTHAHMLDQTLCQKLYQQISPQQICGYVSGSPLQAGSILVGVRLIDGEPVQYYLIGHLLAGYNEIVDGADLFMYIAPYKDWIEKIMKTEN</sequence>
<dbReference type="InterPro" id="IPR009003">
    <property type="entry name" value="Peptidase_S1_PA"/>
</dbReference>
<evidence type="ECO:0000313" key="4">
    <source>
        <dbReference type="Proteomes" id="UP001652661"/>
    </source>
</evidence>
<dbReference type="RefSeq" id="XP_017017450.2">
    <property type="nucleotide sequence ID" value="XM_017161961.2"/>
</dbReference>
<evidence type="ECO:0000256" key="1">
    <source>
        <dbReference type="ARBA" id="ARBA00023157"/>
    </source>
</evidence>
<keyword evidence="4" id="KW-1185">Reference proteome</keyword>
<gene>
    <name evidence="5" type="primary">LOC138927829</name>
</gene>
<reference evidence="5" key="1">
    <citation type="submission" date="2025-08" db="UniProtKB">
        <authorList>
            <consortium name="RefSeq"/>
        </authorList>
    </citation>
    <scope>IDENTIFICATION</scope>
    <source>
        <strain evidence="5">14028-0561.14</strain>
        <tissue evidence="5">Whole fly</tissue>
    </source>
</reference>
<name>A0ABM4GJQ8_DROKI</name>
<evidence type="ECO:0000259" key="3">
    <source>
        <dbReference type="PROSITE" id="PS50240"/>
    </source>
</evidence>
<evidence type="ECO:0000313" key="5">
    <source>
        <dbReference type="RefSeq" id="XP_070142932.1"/>
    </source>
</evidence>
<proteinExistence type="inferred from homology"/>
<dbReference type="InterPro" id="IPR001254">
    <property type="entry name" value="Trypsin_dom"/>
</dbReference>
<dbReference type="PANTHER" id="PTHR24256">
    <property type="entry name" value="TRYPTASE-RELATED"/>
    <property type="match status" value="1"/>
</dbReference>
<keyword evidence="1" id="KW-1015">Disulfide bond</keyword>
<accession>A0ABM4GJQ8</accession>
<dbReference type="InterPro" id="IPR051487">
    <property type="entry name" value="Ser/Thr_Proteases_Immune/Dev"/>
</dbReference>
<organism evidence="4 5">
    <name type="scientific">Drosophila kikkawai</name>
    <name type="common">Fruit fly</name>
    <dbReference type="NCBI Taxonomy" id="30033"/>
    <lineage>
        <taxon>Eukaryota</taxon>
        <taxon>Metazoa</taxon>
        <taxon>Ecdysozoa</taxon>
        <taxon>Arthropoda</taxon>
        <taxon>Hexapoda</taxon>
        <taxon>Insecta</taxon>
        <taxon>Pterygota</taxon>
        <taxon>Neoptera</taxon>
        <taxon>Endopterygota</taxon>
        <taxon>Diptera</taxon>
        <taxon>Brachycera</taxon>
        <taxon>Muscomorpha</taxon>
        <taxon>Ephydroidea</taxon>
        <taxon>Drosophilidae</taxon>
        <taxon>Drosophila</taxon>
        <taxon>Sophophora</taxon>
    </lineage>
</organism>
<dbReference type="GeneID" id="138927829"/>
<dbReference type="Gene3D" id="2.40.10.10">
    <property type="entry name" value="Trypsin-like serine proteases"/>
    <property type="match status" value="1"/>
</dbReference>
<dbReference type="PROSITE" id="PS50240">
    <property type="entry name" value="TRYPSIN_DOM"/>
    <property type="match status" value="1"/>
</dbReference>